<evidence type="ECO:0000256" key="5">
    <source>
        <dbReference type="ARBA" id="ARBA00022692"/>
    </source>
</evidence>
<evidence type="ECO:0000256" key="2">
    <source>
        <dbReference type="ARBA" id="ARBA00022519"/>
    </source>
</evidence>
<dbReference type="InterPro" id="IPR001264">
    <property type="entry name" value="Glyco_trans_51"/>
</dbReference>
<evidence type="ECO:0000259" key="12">
    <source>
        <dbReference type="Pfam" id="PF00912"/>
    </source>
</evidence>
<name>A0A418QLU7_9BACT</name>
<evidence type="ECO:0000256" key="7">
    <source>
        <dbReference type="ARBA" id="ARBA00022984"/>
    </source>
</evidence>
<dbReference type="GO" id="GO:0009274">
    <property type="term" value="C:peptidoglycan-based cell wall"/>
    <property type="evidence" value="ECO:0007669"/>
    <property type="project" value="InterPro"/>
</dbReference>
<keyword evidence="3" id="KW-0328">Glycosyltransferase</keyword>
<dbReference type="InterPro" id="IPR023346">
    <property type="entry name" value="Lysozyme-like_dom_sf"/>
</dbReference>
<evidence type="ECO:0000313" key="13">
    <source>
        <dbReference type="EMBL" id="RIY06102.1"/>
    </source>
</evidence>
<evidence type="ECO:0000256" key="4">
    <source>
        <dbReference type="ARBA" id="ARBA00022679"/>
    </source>
</evidence>
<keyword evidence="7" id="KW-0573">Peptidoglycan synthesis</keyword>
<keyword evidence="10" id="KW-0961">Cell wall biogenesis/degradation</keyword>
<proteinExistence type="predicted"/>
<keyword evidence="2" id="KW-0997">Cell inner membrane</keyword>
<evidence type="ECO:0000256" key="11">
    <source>
        <dbReference type="SAM" id="Phobius"/>
    </source>
</evidence>
<dbReference type="SUPFAM" id="SSF53955">
    <property type="entry name" value="Lysozyme-like"/>
    <property type="match status" value="1"/>
</dbReference>
<reference evidence="13 14" key="2">
    <citation type="submission" date="2019-01" db="EMBL/GenBank/DDBJ databases">
        <title>Hymenobacter humicola sp. nov., isolated from soils in Antarctica.</title>
        <authorList>
            <person name="Sedlacek I."/>
            <person name="Holochova P."/>
            <person name="Kralova S."/>
            <person name="Pantucek R."/>
            <person name="Stankova E."/>
            <person name="Vrbovska V."/>
            <person name="Kristofova L."/>
            <person name="Svec P."/>
            <person name="Busse H.-J."/>
        </authorList>
    </citation>
    <scope>NUCLEOTIDE SEQUENCE [LARGE SCALE GENOMIC DNA]</scope>
    <source>
        <strain evidence="13 14">CCM 8852</strain>
    </source>
</reference>
<organism evidence="13 14">
    <name type="scientific">Hymenobacter rubripertinctus</name>
    <dbReference type="NCBI Taxonomy" id="2029981"/>
    <lineage>
        <taxon>Bacteria</taxon>
        <taxon>Pseudomonadati</taxon>
        <taxon>Bacteroidota</taxon>
        <taxon>Cytophagia</taxon>
        <taxon>Cytophagales</taxon>
        <taxon>Hymenobacteraceae</taxon>
        <taxon>Hymenobacter</taxon>
    </lineage>
</organism>
<dbReference type="Gene3D" id="1.10.3810.10">
    <property type="entry name" value="Biosynthetic peptidoglycan transglycosylase-like"/>
    <property type="match status" value="1"/>
</dbReference>
<dbReference type="InterPro" id="IPR036950">
    <property type="entry name" value="PBP_transglycosylase"/>
</dbReference>
<gene>
    <name evidence="13" type="ORF">D0T11_19385</name>
</gene>
<reference evidence="13 14" key="1">
    <citation type="submission" date="2018-09" db="EMBL/GenBank/DDBJ databases">
        <authorList>
            <person name="Zeman M."/>
            <person name="Pardy F."/>
        </authorList>
    </citation>
    <scope>NUCLEOTIDE SEQUENCE [LARGE SCALE GENOMIC DNA]</scope>
    <source>
        <strain evidence="13 14">CCM 8852</strain>
    </source>
</reference>
<feature type="domain" description="Glycosyl transferase family 51" evidence="12">
    <location>
        <begin position="460"/>
        <end position="610"/>
    </location>
</feature>
<evidence type="ECO:0000313" key="14">
    <source>
        <dbReference type="Proteomes" id="UP000284250"/>
    </source>
</evidence>
<dbReference type="PANTHER" id="PTHR30400">
    <property type="entry name" value="MONOFUNCTIONAL BIOSYNTHETIC PEPTIDOGLYCAN TRANSGLYCOSYLASE"/>
    <property type="match status" value="1"/>
</dbReference>
<dbReference type="EMBL" id="QYCN01000044">
    <property type="protein sequence ID" value="RIY06102.1"/>
    <property type="molecule type" value="Genomic_DNA"/>
</dbReference>
<evidence type="ECO:0000256" key="10">
    <source>
        <dbReference type="ARBA" id="ARBA00023316"/>
    </source>
</evidence>
<dbReference type="RefSeq" id="WP_119657471.1">
    <property type="nucleotide sequence ID" value="NZ_JBHUOI010000026.1"/>
</dbReference>
<dbReference type="GO" id="GO:0071555">
    <property type="term" value="P:cell wall organization"/>
    <property type="evidence" value="ECO:0007669"/>
    <property type="project" value="UniProtKB-KW"/>
</dbReference>
<dbReference type="Proteomes" id="UP000284250">
    <property type="component" value="Unassembled WGS sequence"/>
</dbReference>
<keyword evidence="1" id="KW-1003">Cell membrane</keyword>
<dbReference type="GO" id="GO:0016020">
    <property type="term" value="C:membrane"/>
    <property type="evidence" value="ECO:0007669"/>
    <property type="project" value="InterPro"/>
</dbReference>
<keyword evidence="6" id="KW-0133">Cell shape</keyword>
<evidence type="ECO:0000256" key="3">
    <source>
        <dbReference type="ARBA" id="ARBA00022676"/>
    </source>
</evidence>
<comment type="caution">
    <text evidence="13">The sequence shown here is derived from an EMBL/GenBank/DDBJ whole genome shotgun (WGS) entry which is preliminary data.</text>
</comment>
<keyword evidence="5 11" id="KW-0812">Transmembrane</keyword>
<evidence type="ECO:0000256" key="1">
    <source>
        <dbReference type="ARBA" id="ARBA00022475"/>
    </source>
</evidence>
<keyword evidence="9 11" id="KW-0472">Membrane</keyword>
<dbReference type="OrthoDB" id="9766909at2"/>
<evidence type="ECO:0000256" key="6">
    <source>
        <dbReference type="ARBA" id="ARBA00022960"/>
    </source>
</evidence>
<protein>
    <submittedName>
        <fullName evidence="13">Penicillin-binding protein</fullName>
    </submittedName>
</protein>
<evidence type="ECO:0000256" key="8">
    <source>
        <dbReference type="ARBA" id="ARBA00022989"/>
    </source>
</evidence>
<keyword evidence="14" id="KW-1185">Reference proteome</keyword>
<feature type="transmembrane region" description="Helical" evidence="11">
    <location>
        <begin position="9"/>
        <end position="29"/>
    </location>
</feature>
<dbReference type="GO" id="GO:0009252">
    <property type="term" value="P:peptidoglycan biosynthetic process"/>
    <property type="evidence" value="ECO:0007669"/>
    <property type="project" value="UniProtKB-KW"/>
</dbReference>
<dbReference type="GO" id="GO:0008360">
    <property type="term" value="P:regulation of cell shape"/>
    <property type="evidence" value="ECO:0007669"/>
    <property type="project" value="UniProtKB-KW"/>
</dbReference>
<dbReference type="GO" id="GO:0016763">
    <property type="term" value="F:pentosyltransferase activity"/>
    <property type="evidence" value="ECO:0007669"/>
    <property type="project" value="InterPro"/>
</dbReference>
<dbReference type="InterPro" id="IPR011812">
    <property type="entry name" value="Pep_trsgly"/>
</dbReference>
<keyword evidence="8 11" id="KW-1133">Transmembrane helix</keyword>
<dbReference type="PANTHER" id="PTHR30400:SF0">
    <property type="entry name" value="BIOSYNTHETIC PEPTIDOGLYCAN TRANSGLYCOSYLASE"/>
    <property type="match status" value="1"/>
</dbReference>
<dbReference type="Pfam" id="PF00912">
    <property type="entry name" value="Transgly"/>
    <property type="match status" value="1"/>
</dbReference>
<sequence>MTPATKKKIGIGLGILAALVLTGLGIFLVKRQQLLEYALVKVKQRVERKFPVTLTFGPARFTDLNTVQLDGMSLVPTATADTLLRAQTLRASLSVRSLFAGRPVFSNLEIDNARLTARKVNEQQDNYSFLYKRTKEAPQVPRDTTKGTNYGLLANQLLEAAFDNVPGEADFRNFLLTYDGPRHRARLVMPRLAIESGEISGEMTALIDSVENRVGIIGHIDAGDYEVDAQVFGLDKRPVVLPYVQRRYGARVQFDTVRIALTDKDLRQDELKLKGTASAVNFIVNHPKLSDQDIRFPRGGIDFVTRLGQASFALDKGTRVLLNRMEFFPEFSLRRRPVPERVIGKNVNGLTSRDQLLAGLVVKLNVESAETKANDFFDALPEGMFETLEGTRGEGTLQYRLRAALDMNQLDSLQFDSGLRATKFRITRFGREDLSKLNEPFPYTAYNDKGDSVKTFAVGPGNPNFTPYNQVSDYLKYAIMTAEDPRFMSHRGFMEKAFVKSAIQNLKERRFARGGSTLSMQLVKNVFLTRKKTIVRKVEEALIVWIIENTRLTSKERMLEVYLNIIEWGPKIYGVHEAADFYFNKQPANLNLSESLYLASIIPSPKRFRAGFNQYGDLRGSARYFRRLIAQLMARKGYISDEAYQNVGGAVSFSGRGLRAMNFSARPDTTRLALPADSAEFEPLNLLDLLGGGVPDAQPE</sequence>
<evidence type="ECO:0000256" key="9">
    <source>
        <dbReference type="ARBA" id="ARBA00023136"/>
    </source>
</evidence>
<keyword evidence="4" id="KW-0808">Transferase</keyword>
<dbReference type="AlphaFoldDB" id="A0A418QLU7"/>
<accession>A0A418QLU7</accession>